<dbReference type="InterPro" id="IPR000182">
    <property type="entry name" value="GNAT_dom"/>
</dbReference>
<proteinExistence type="inferred from homology"/>
<comment type="similarity">
    <text evidence="3">Belongs to the acetyltransferase family. RimJ subfamily.</text>
</comment>
<dbReference type="Proteomes" id="UP000824175">
    <property type="component" value="Unassembled WGS sequence"/>
</dbReference>
<dbReference type="SUPFAM" id="SSF55729">
    <property type="entry name" value="Acyl-CoA N-acyltransferases (Nat)"/>
    <property type="match status" value="1"/>
</dbReference>
<evidence type="ECO:0000313" key="6">
    <source>
        <dbReference type="Proteomes" id="UP000824175"/>
    </source>
</evidence>
<dbReference type="InterPro" id="IPR016181">
    <property type="entry name" value="Acyl_CoA_acyltransferase"/>
</dbReference>
<dbReference type="Gene3D" id="3.40.630.30">
    <property type="match status" value="1"/>
</dbReference>
<dbReference type="AlphaFoldDB" id="A0A9D1HPI8"/>
<feature type="domain" description="N-acetyltransferase" evidence="4">
    <location>
        <begin position="14"/>
        <end position="177"/>
    </location>
</feature>
<dbReference type="PANTHER" id="PTHR43792:SF8">
    <property type="entry name" value="[RIBOSOMAL PROTEIN US5]-ALANINE N-ACETYLTRANSFERASE"/>
    <property type="match status" value="1"/>
</dbReference>
<keyword evidence="2" id="KW-0012">Acyltransferase</keyword>
<evidence type="ECO:0000256" key="3">
    <source>
        <dbReference type="ARBA" id="ARBA00038502"/>
    </source>
</evidence>
<dbReference type="Pfam" id="PF13302">
    <property type="entry name" value="Acetyltransf_3"/>
    <property type="match status" value="1"/>
</dbReference>
<sequence>MQDFIVQTLETERLILRPLQSSDAPCIYKHFANDAKVTQYLTWQPHANVQETQQTIQKWIDNQTNIFAIELKSTHEVIGTIDTGHLDARTKSCEIGYVIGRQYWNQGYMTEAFSRLLDYLFDEVGLNRVRADCDARNKASSAVMKKCGLRLEACKRQDVWTNAGIGDREIYAILKMDRHPHHFYS</sequence>
<dbReference type="PROSITE" id="PS51186">
    <property type="entry name" value="GNAT"/>
    <property type="match status" value="1"/>
</dbReference>
<dbReference type="EMBL" id="DVMJ01000084">
    <property type="protein sequence ID" value="HIU14355.1"/>
    <property type="molecule type" value="Genomic_DNA"/>
</dbReference>
<evidence type="ECO:0000313" key="5">
    <source>
        <dbReference type="EMBL" id="HIU14355.1"/>
    </source>
</evidence>
<protein>
    <submittedName>
        <fullName evidence="5">GNAT family N-acetyltransferase</fullName>
    </submittedName>
</protein>
<accession>A0A9D1HPI8</accession>
<evidence type="ECO:0000256" key="2">
    <source>
        <dbReference type="ARBA" id="ARBA00023315"/>
    </source>
</evidence>
<dbReference type="GO" id="GO:0016747">
    <property type="term" value="F:acyltransferase activity, transferring groups other than amino-acyl groups"/>
    <property type="evidence" value="ECO:0007669"/>
    <property type="project" value="InterPro"/>
</dbReference>
<gene>
    <name evidence="5" type="ORF">IAD15_09845</name>
</gene>
<evidence type="ECO:0000259" key="4">
    <source>
        <dbReference type="PROSITE" id="PS51186"/>
    </source>
</evidence>
<comment type="caution">
    <text evidence="5">The sequence shown here is derived from an EMBL/GenBank/DDBJ whole genome shotgun (WGS) entry which is preliminary data.</text>
</comment>
<name>A0A9D1HPI8_9FIRM</name>
<evidence type="ECO:0000256" key="1">
    <source>
        <dbReference type="ARBA" id="ARBA00022679"/>
    </source>
</evidence>
<dbReference type="InterPro" id="IPR051531">
    <property type="entry name" value="N-acetyltransferase"/>
</dbReference>
<organism evidence="5 6">
    <name type="scientific">Candidatus Fimiplasma intestinipullorum</name>
    <dbReference type="NCBI Taxonomy" id="2840825"/>
    <lineage>
        <taxon>Bacteria</taxon>
        <taxon>Bacillati</taxon>
        <taxon>Bacillota</taxon>
        <taxon>Clostridia</taxon>
        <taxon>Eubacteriales</taxon>
        <taxon>Candidatus Fimiplasma</taxon>
    </lineage>
</organism>
<dbReference type="PANTHER" id="PTHR43792">
    <property type="entry name" value="GNAT FAMILY, PUTATIVE (AFU_ORTHOLOGUE AFUA_3G00765)-RELATED-RELATED"/>
    <property type="match status" value="1"/>
</dbReference>
<reference evidence="5" key="1">
    <citation type="submission" date="2020-10" db="EMBL/GenBank/DDBJ databases">
        <authorList>
            <person name="Gilroy R."/>
        </authorList>
    </citation>
    <scope>NUCLEOTIDE SEQUENCE</scope>
    <source>
        <strain evidence="5">CHK195-11698</strain>
    </source>
</reference>
<keyword evidence="1" id="KW-0808">Transferase</keyword>
<reference evidence="5" key="2">
    <citation type="journal article" date="2021" name="PeerJ">
        <title>Extensive microbial diversity within the chicken gut microbiome revealed by metagenomics and culture.</title>
        <authorList>
            <person name="Gilroy R."/>
            <person name="Ravi A."/>
            <person name="Getino M."/>
            <person name="Pursley I."/>
            <person name="Horton D.L."/>
            <person name="Alikhan N.F."/>
            <person name="Baker D."/>
            <person name="Gharbi K."/>
            <person name="Hall N."/>
            <person name="Watson M."/>
            <person name="Adriaenssens E.M."/>
            <person name="Foster-Nyarko E."/>
            <person name="Jarju S."/>
            <person name="Secka A."/>
            <person name="Antonio M."/>
            <person name="Oren A."/>
            <person name="Chaudhuri R.R."/>
            <person name="La Ragione R."/>
            <person name="Hildebrand F."/>
            <person name="Pallen M.J."/>
        </authorList>
    </citation>
    <scope>NUCLEOTIDE SEQUENCE</scope>
    <source>
        <strain evidence="5">CHK195-11698</strain>
    </source>
</reference>